<gene>
    <name evidence="1" type="ORF">LXD69_05295</name>
</gene>
<dbReference type="RefSeq" id="WP_246918018.1">
    <property type="nucleotide sequence ID" value="NZ_CP090145.1"/>
</dbReference>
<dbReference type="Proteomes" id="UP000830454">
    <property type="component" value="Chromosome"/>
</dbReference>
<reference evidence="1" key="2">
    <citation type="submission" date="2022-04" db="EMBL/GenBank/DDBJ databases">
        <title>Complete Genome Sequence of Flavobacterium sediminilitoris YSM-43, Isolated from a Tidal Sediment.</title>
        <authorList>
            <person name="Lee P.A."/>
        </authorList>
    </citation>
    <scope>NUCLEOTIDE SEQUENCE</scope>
    <source>
        <strain evidence="1">YSM-43</strain>
    </source>
</reference>
<reference evidence="1" key="1">
    <citation type="submission" date="2021-12" db="EMBL/GenBank/DDBJ databases">
        <authorList>
            <person name="Cha I.-T."/>
            <person name="Lee K.-E."/>
            <person name="Park S.-J."/>
        </authorList>
    </citation>
    <scope>NUCLEOTIDE SEQUENCE</scope>
    <source>
        <strain evidence="1">YSM-43</strain>
    </source>
</reference>
<keyword evidence="2" id="KW-1185">Reference proteome</keyword>
<dbReference type="EMBL" id="CP090145">
    <property type="protein sequence ID" value="UOX34926.1"/>
    <property type="molecule type" value="Genomic_DNA"/>
</dbReference>
<evidence type="ECO:0000313" key="1">
    <source>
        <dbReference type="EMBL" id="UOX34926.1"/>
    </source>
</evidence>
<proteinExistence type="predicted"/>
<organism evidence="1 2">
    <name type="scientific">Flavobacterium sediminilitoris</name>
    <dbReference type="NCBI Taxonomy" id="2024526"/>
    <lineage>
        <taxon>Bacteria</taxon>
        <taxon>Pseudomonadati</taxon>
        <taxon>Bacteroidota</taxon>
        <taxon>Flavobacteriia</taxon>
        <taxon>Flavobacteriales</taxon>
        <taxon>Flavobacteriaceae</taxon>
        <taxon>Flavobacterium</taxon>
    </lineage>
</organism>
<evidence type="ECO:0000313" key="2">
    <source>
        <dbReference type="Proteomes" id="UP000830454"/>
    </source>
</evidence>
<accession>A0ABY4HQM3</accession>
<protein>
    <submittedName>
        <fullName evidence="1">Uncharacterized protein</fullName>
    </submittedName>
</protein>
<sequence length="123" mass="14407">MNEDGSPGEKLLKKDLIVFIKSGVMTSKFDVSKFNLIMPESGIFVAYEKLIIENNKIEKTIIDPYTKEQKIQKKYYPLVLYNYVERDFLYSFYGGKWHKSVNEDNFSEKMTIFEPAINLTLTN</sequence>
<name>A0ABY4HQM3_9FLAO</name>